<dbReference type="Pfam" id="PF04542">
    <property type="entry name" value="Sigma70_r2"/>
    <property type="match status" value="1"/>
</dbReference>
<keyword evidence="2" id="KW-0805">Transcription regulation</keyword>
<evidence type="ECO:0000256" key="4">
    <source>
        <dbReference type="ARBA" id="ARBA00023125"/>
    </source>
</evidence>
<name>A0ABN6F6T7_9BACT</name>
<dbReference type="PANTHER" id="PTHR43133">
    <property type="entry name" value="RNA POLYMERASE ECF-TYPE SIGMA FACTO"/>
    <property type="match status" value="1"/>
</dbReference>
<dbReference type="SUPFAM" id="SSF88659">
    <property type="entry name" value="Sigma3 and sigma4 domains of RNA polymerase sigma factors"/>
    <property type="match status" value="1"/>
</dbReference>
<dbReference type="InterPro" id="IPR013249">
    <property type="entry name" value="RNA_pol_sigma70_r4_t2"/>
</dbReference>
<evidence type="ECO:0000256" key="1">
    <source>
        <dbReference type="ARBA" id="ARBA00010641"/>
    </source>
</evidence>
<feature type="domain" description="RNA polymerase sigma factor 70 region 4 type 2" evidence="7">
    <location>
        <begin position="99"/>
        <end position="150"/>
    </location>
</feature>
<evidence type="ECO:0000256" key="5">
    <source>
        <dbReference type="ARBA" id="ARBA00023163"/>
    </source>
</evidence>
<keyword evidence="4" id="KW-0238">DNA-binding</keyword>
<gene>
    <name evidence="8" type="ORF">DSLASN_30280</name>
</gene>
<evidence type="ECO:0000256" key="3">
    <source>
        <dbReference type="ARBA" id="ARBA00023082"/>
    </source>
</evidence>
<dbReference type="CDD" id="cd06171">
    <property type="entry name" value="Sigma70_r4"/>
    <property type="match status" value="1"/>
</dbReference>
<reference evidence="8 9" key="1">
    <citation type="submission" date="2021-02" db="EMBL/GenBank/DDBJ databases">
        <title>Complete genome of Desulfoluna sp. strain ASN36.</title>
        <authorList>
            <person name="Takahashi A."/>
            <person name="Kojima H."/>
            <person name="Fukui M."/>
        </authorList>
    </citation>
    <scope>NUCLEOTIDE SEQUENCE [LARGE SCALE GENOMIC DNA]</scope>
    <source>
        <strain evidence="8 9">ASN36</strain>
    </source>
</reference>
<keyword evidence="3" id="KW-0731">Sigma factor</keyword>
<protein>
    <submittedName>
        <fullName evidence="8">Uncharacterized protein</fullName>
    </submittedName>
</protein>
<organism evidence="8 9">
    <name type="scientific">Desulfoluna limicola</name>
    <dbReference type="NCBI Taxonomy" id="2810562"/>
    <lineage>
        <taxon>Bacteria</taxon>
        <taxon>Pseudomonadati</taxon>
        <taxon>Thermodesulfobacteriota</taxon>
        <taxon>Desulfobacteria</taxon>
        <taxon>Desulfobacterales</taxon>
        <taxon>Desulfolunaceae</taxon>
        <taxon>Desulfoluna</taxon>
    </lineage>
</organism>
<dbReference type="SUPFAM" id="SSF88946">
    <property type="entry name" value="Sigma2 domain of RNA polymerase sigma factors"/>
    <property type="match status" value="1"/>
</dbReference>
<dbReference type="Gene3D" id="1.10.1740.10">
    <property type="match status" value="1"/>
</dbReference>
<dbReference type="PANTHER" id="PTHR43133:SF8">
    <property type="entry name" value="RNA POLYMERASE SIGMA FACTOR HI_1459-RELATED"/>
    <property type="match status" value="1"/>
</dbReference>
<evidence type="ECO:0000313" key="9">
    <source>
        <dbReference type="Proteomes" id="UP001320148"/>
    </source>
</evidence>
<dbReference type="InterPro" id="IPR039425">
    <property type="entry name" value="RNA_pol_sigma-70-like"/>
</dbReference>
<proteinExistence type="inferred from homology"/>
<dbReference type="NCBIfam" id="TIGR02937">
    <property type="entry name" value="sigma70-ECF"/>
    <property type="match status" value="1"/>
</dbReference>
<evidence type="ECO:0000313" key="8">
    <source>
        <dbReference type="EMBL" id="BCS97396.1"/>
    </source>
</evidence>
<dbReference type="InterPro" id="IPR014284">
    <property type="entry name" value="RNA_pol_sigma-70_dom"/>
</dbReference>
<keyword evidence="5" id="KW-0804">Transcription</keyword>
<evidence type="ECO:0000256" key="2">
    <source>
        <dbReference type="ARBA" id="ARBA00023015"/>
    </source>
</evidence>
<comment type="similarity">
    <text evidence="1">Belongs to the sigma-70 factor family. ECF subfamily.</text>
</comment>
<dbReference type="InterPro" id="IPR013325">
    <property type="entry name" value="RNA_pol_sigma_r2"/>
</dbReference>
<dbReference type="Gene3D" id="1.10.10.10">
    <property type="entry name" value="Winged helix-like DNA-binding domain superfamily/Winged helix DNA-binding domain"/>
    <property type="match status" value="1"/>
</dbReference>
<dbReference type="InterPro" id="IPR013324">
    <property type="entry name" value="RNA_pol_sigma_r3/r4-like"/>
</dbReference>
<dbReference type="InterPro" id="IPR007627">
    <property type="entry name" value="RNA_pol_sigma70_r2"/>
</dbReference>
<dbReference type="Pfam" id="PF08281">
    <property type="entry name" value="Sigma70_r4_2"/>
    <property type="match status" value="1"/>
</dbReference>
<keyword evidence="9" id="KW-1185">Reference proteome</keyword>
<dbReference type="RefSeq" id="WP_236888823.1">
    <property type="nucleotide sequence ID" value="NZ_AP024488.1"/>
</dbReference>
<dbReference type="EMBL" id="AP024488">
    <property type="protein sequence ID" value="BCS97396.1"/>
    <property type="molecule type" value="Genomic_DNA"/>
</dbReference>
<dbReference type="Proteomes" id="UP001320148">
    <property type="component" value="Chromosome"/>
</dbReference>
<evidence type="ECO:0000259" key="7">
    <source>
        <dbReference type="Pfam" id="PF08281"/>
    </source>
</evidence>
<sequence length="170" mass="19771">MMNTYTHLYERYRTGLYHYLLKGSGNRELAADLVQETFVRCMASYAESDVTPSLLYRIARNLFLDVVKREGRVRWEVEAEGVVNADQEQTLLVDEELRRVFKALSRISPEERDTLLLVISGDLSYREVASITGTSEANVKVRVHRARRHLRESLKKETRDGIYVDQPVHR</sequence>
<accession>A0ABN6F6T7</accession>
<feature type="domain" description="RNA polymerase sigma-70 region 2" evidence="6">
    <location>
        <begin position="8"/>
        <end position="72"/>
    </location>
</feature>
<evidence type="ECO:0000259" key="6">
    <source>
        <dbReference type="Pfam" id="PF04542"/>
    </source>
</evidence>
<dbReference type="InterPro" id="IPR036388">
    <property type="entry name" value="WH-like_DNA-bd_sf"/>
</dbReference>